<evidence type="ECO:0000256" key="5">
    <source>
        <dbReference type="ARBA" id="ARBA00022723"/>
    </source>
</evidence>
<dbReference type="Proteomes" id="UP000002729">
    <property type="component" value="Unassembled WGS sequence"/>
</dbReference>
<feature type="domain" description="Prenyltransferase alpha-alpha toroid" evidence="8">
    <location>
        <begin position="1"/>
        <end position="172"/>
    </location>
</feature>
<reference evidence="9 10" key="1">
    <citation type="journal article" date="2011" name="Proc. Natl. Acad. Sci. U.S.A.">
        <title>Niche of harmful alga Aureococcus anophagefferens revealed through ecogenomics.</title>
        <authorList>
            <person name="Gobler C.J."/>
            <person name="Berry D.L."/>
            <person name="Dyhrman S.T."/>
            <person name="Wilhelm S.W."/>
            <person name="Salamov A."/>
            <person name="Lobanov A.V."/>
            <person name="Zhang Y."/>
            <person name="Collier J.L."/>
            <person name="Wurch L.L."/>
            <person name="Kustka A.B."/>
            <person name="Dill B.D."/>
            <person name="Shah M."/>
            <person name="VerBerkmoes N.C."/>
            <person name="Kuo A."/>
            <person name="Terry A."/>
            <person name="Pangilinan J."/>
            <person name="Lindquist E.A."/>
            <person name="Lucas S."/>
            <person name="Paulsen I.T."/>
            <person name="Hattenrath-Lehmann T.K."/>
            <person name="Talmage S.C."/>
            <person name="Walker E.A."/>
            <person name="Koch F."/>
            <person name="Burson A.M."/>
            <person name="Marcoval M.A."/>
            <person name="Tang Y.Z."/>
            <person name="Lecleir G.R."/>
            <person name="Coyne K.J."/>
            <person name="Berg G.M."/>
            <person name="Bertrand E.M."/>
            <person name="Saito M.A."/>
            <person name="Gladyshev V.N."/>
            <person name="Grigoriev I.V."/>
        </authorList>
    </citation>
    <scope>NUCLEOTIDE SEQUENCE [LARGE SCALE GENOMIC DNA]</scope>
    <source>
        <strain evidence="10">CCMP 1984</strain>
    </source>
</reference>
<dbReference type="PANTHER" id="PTHR11774:SF4">
    <property type="entry name" value="GERANYLGERANYL TRANSFERASE TYPE-1 SUBUNIT BETA"/>
    <property type="match status" value="1"/>
</dbReference>
<sequence length="172" mass="17716">DGSFAAAAVGCERDLRFVFCACAVSRLVGDFSGVDAAATLRHIGACQAYDGGLGLAPGGESHGGSTYCGIAARALLLDGAAATTAAGVDADAAVAWCARRHDGRGVVGRTNKPPDSCYAYWVGAALRCLGARHLVDTTVPFVLSCENRKMGGFAKYPEDTPPDLLHAFYSLS</sequence>
<dbReference type="KEGG" id="aaf:AURANDRAFT_7375"/>
<name>F0Y7E5_AURAN</name>
<dbReference type="GO" id="GO:0046872">
    <property type="term" value="F:metal ion binding"/>
    <property type="evidence" value="ECO:0007669"/>
    <property type="project" value="UniProtKB-KW"/>
</dbReference>
<dbReference type="InterPro" id="IPR045089">
    <property type="entry name" value="PGGT1B-like"/>
</dbReference>
<keyword evidence="10" id="KW-1185">Reference proteome</keyword>
<accession>F0Y7E5</accession>
<dbReference type="InterPro" id="IPR001330">
    <property type="entry name" value="Prenyltrans"/>
</dbReference>
<dbReference type="Pfam" id="PF00432">
    <property type="entry name" value="Prenyltrans"/>
    <property type="match status" value="1"/>
</dbReference>
<dbReference type="InterPro" id="IPR008930">
    <property type="entry name" value="Terpenoid_cyclase/PrenylTrfase"/>
</dbReference>
<comment type="similarity">
    <text evidence="2">Belongs to the protein prenyltransferase subunit beta family.</text>
</comment>
<feature type="non-terminal residue" evidence="9">
    <location>
        <position position="172"/>
    </location>
</feature>
<dbReference type="EMBL" id="GL833126">
    <property type="protein sequence ID" value="EGB09193.1"/>
    <property type="molecule type" value="Genomic_DNA"/>
</dbReference>
<dbReference type="InParanoid" id="F0Y7E5"/>
<dbReference type="eggNOG" id="KOG0367">
    <property type="taxonomic scope" value="Eukaryota"/>
</dbReference>
<evidence type="ECO:0000259" key="8">
    <source>
        <dbReference type="Pfam" id="PF00432"/>
    </source>
</evidence>
<evidence type="ECO:0000256" key="2">
    <source>
        <dbReference type="ARBA" id="ARBA00010497"/>
    </source>
</evidence>
<keyword evidence="6" id="KW-0677">Repeat</keyword>
<evidence type="ECO:0000256" key="1">
    <source>
        <dbReference type="ARBA" id="ARBA00001947"/>
    </source>
</evidence>
<dbReference type="GO" id="GO:0004662">
    <property type="term" value="F:CAAX-protein geranylgeranyltransferase activity"/>
    <property type="evidence" value="ECO:0007669"/>
    <property type="project" value="TreeGrafter"/>
</dbReference>
<dbReference type="AlphaFoldDB" id="F0Y7E5"/>
<evidence type="ECO:0000256" key="6">
    <source>
        <dbReference type="ARBA" id="ARBA00022737"/>
    </source>
</evidence>
<keyword evidence="5" id="KW-0479">Metal-binding</keyword>
<dbReference type="PANTHER" id="PTHR11774">
    <property type="entry name" value="GERANYLGERANYL TRANSFERASE TYPE BETA SUBUNIT"/>
    <property type="match status" value="1"/>
</dbReference>
<dbReference type="OMA" id="TSYILAC"/>
<dbReference type="GO" id="GO:0005953">
    <property type="term" value="C:CAAX-protein geranylgeranyltransferase complex"/>
    <property type="evidence" value="ECO:0007669"/>
    <property type="project" value="TreeGrafter"/>
</dbReference>
<evidence type="ECO:0000256" key="3">
    <source>
        <dbReference type="ARBA" id="ARBA00022602"/>
    </source>
</evidence>
<evidence type="ECO:0000313" key="10">
    <source>
        <dbReference type="Proteomes" id="UP000002729"/>
    </source>
</evidence>
<dbReference type="SUPFAM" id="SSF48239">
    <property type="entry name" value="Terpenoid cyclases/Protein prenyltransferases"/>
    <property type="match status" value="1"/>
</dbReference>
<evidence type="ECO:0000313" key="9">
    <source>
        <dbReference type="EMBL" id="EGB09193.1"/>
    </source>
</evidence>
<organism evidence="10">
    <name type="scientific">Aureococcus anophagefferens</name>
    <name type="common">Harmful bloom alga</name>
    <dbReference type="NCBI Taxonomy" id="44056"/>
    <lineage>
        <taxon>Eukaryota</taxon>
        <taxon>Sar</taxon>
        <taxon>Stramenopiles</taxon>
        <taxon>Ochrophyta</taxon>
        <taxon>Pelagophyceae</taxon>
        <taxon>Pelagomonadales</taxon>
        <taxon>Pelagomonadaceae</taxon>
        <taxon>Aureococcus</taxon>
    </lineage>
</organism>
<gene>
    <name evidence="9" type="ORF">AURANDRAFT_7375</name>
</gene>
<comment type="cofactor">
    <cofactor evidence="1">
        <name>Zn(2+)</name>
        <dbReference type="ChEBI" id="CHEBI:29105"/>
    </cofactor>
</comment>
<keyword evidence="7" id="KW-0862">Zinc</keyword>
<dbReference type="OrthoDB" id="24893at2759"/>
<dbReference type="GeneID" id="20228956"/>
<protein>
    <recommendedName>
        <fullName evidence="8">Prenyltransferase alpha-alpha toroid domain-containing protein</fullName>
    </recommendedName>
</protein>
<keyword evidence="3" id="KW-0637">Prenyltransferase</keyword>
<feature type="non-terminal residue" evidence="9">
    <location>
        <position position="1"/>
    </location>
</feature>
<evidence type="ECO:0000256" key="7">
    <source>
        <dbReference type="ARBA" id="ARBA00022833"/>
    </source>
</evidence>
<dbReference type="Gene3D" id="1.50.10.20">
    <property type="match status" value="1"/>
</dbReference>
<evidence type="ECO:0000256" key="4">
    <source>
        <dbReference type="ARBA" id="ARBA00022679"/>
    </source>
</evidence>
<proteinExistence type="inferred from homology"/>
<keyword evidence="4" id="KW-0808">Transferase</keyword>
<dbReference type="RefSeq" id="XP_009035998.1">
    <property type="nucleotide sequence ID" value="XM_009037750.1"/>
</dbReference>